<dbReference type="GO" id="GO:0004842">
    <property type="term" value="F:ubiquitin-protein transferase activity"/>
    <property type="evidence" value="ECO:0007669"/>
    <property type="project" value="InterPro"/>
</dbReference>
<sequence length="575" mass="64662">MDHVQLSTQLTEAYSKMKALTGGWLLKKATGGQGRRRLTVLSPDPEGYTGAQIKIATGAGKTTIYIVPLQEELDLSPLPEDAKEFEKMPKAACKSCSREMPLQVLALHVEDCIPRISSPEDEEPLVVADFLDVETAIEKISSSEDEMIDDADCPICGRMFPKSEISMHASFCGEVSSDCPLVTNADPKDTLEDSTEVHQILCEEDVLRWLTSQIDRSREFHLCVSREDIVERGMKLWQRQKSGSPVNPLKITFIGEAGVDTGVLRLEFLTEMVAGLEKRLFEGKEGKGKIPKYSISDLDKGLFRVAGEIFAVSLAQGGPAPKFLQEWCFNFLATGKLTNITKNDVHEPQLKSLIKKLEESEVVSAYTEDIINCGYTGPINTKKKEDIIRAIVLHATMQRTPMLKELRDGLDIYNLTTVLRQRQEYCRGLFVPDNNNNKVDSNYIVSHLAPEMSETGSMKYIKEVKILNYFQDFLIELEDNQSEGDEDQLTVPKVMQWLTGQAHRHLQLSERERFKITVCFEHACFERMPDHSVCFPVVSACAQTITFPTAHLGTYEEFQQNLTTAITCAKEFQIV</sequence>
<organism evidence="1 2">
    <name type="scientific">Oryzias javanicus</name>
    <name type="common">Javanese ricefish</name>
    <name type="synonym">Aplocheilus javanicus</name>
    <dbReference type="NCBI Taxonomy" id="123683"/>
    <lineage>
        <taxon>Eukaryota</taxon>
        <taxon>Metazoa</taxon>
        <taxon>Chordata</taxon>
        <taxon>Craniata</taxon>
        <taxon>Vertebrata</taxon>
        <taxon>Euteleostomi</taxon>
        <taxon>Actinopterygii</taxon>
        <taxon>Neopterygii</taxon>
        <taxon>Teleostei</taxon>
        <taxon>Neoteleostei</taxon>
        <taxon>Acanthomorphata</taxon>
        <taxon>Ovalentaria</taxon>
        <taxon>Atherinomorphae</taxon>
        <taxon>Beloniformes</taxon>
        <taxon>Adrianichthyidae</taxon>
        <taxon>Oryziinae</taxon>
        <taxon>Oryzias</taxon>
    </lineage>
</organism>
<dbReference type="InterPro" id="IPR035983">
    <property type="entry name" value="Hect_E3_ubiquitin_ligase"/>
</dbReference>
<reference evidence="1 2" key="2">
    <citation type="submission" date="2019-01" db="EMBL/GenBank/DDBJ databases">
        <title>A chromosome length genome reference of the Java medaka (oryzias javanicus).</title>
        <authorList>
            <person name="Herpin A."/>
            <person name="Takehana Y."/>
            <person name="Naruse K."/>
            <person name="Ansai S."/>
            <person name="Kawaguchi M."/>
        </authorList>
    </citation>
    <scope>NUCLEOTIDE SEQUENCE [LARGE SCALE GENOMIC DNA]</scope>
    <source>
        <strain evidence="1">RS831</strain>
        <tissue evidence="1">Whole body</tissue>
    </source>
</reference>
<dbReference type="Proteomes" id="UP000283210">
    <property type="component" value="Chromosome 10"/>
</dbReference>
<dbReference type="OrthoDB" id="8957740at2759"/>
<evidence type="ECO:0000313" key="1">
    <source>
        <dbReference type="EMBL" id="RVE67609.1"/>
    </source>
</evidence>
<name>A0A437CY94_ORYJA</name>
<gene>
    <name evidence="1" type="ORF">OJAV_G00104750</name>
</gene>
<dbReference type="Gene3D" id="3.90.1750.10">
    <property type="entry name" value="Hect, E3 ligase catalytic domains"/>
    <property type="match status" value="1"/>
</dbReference>
<accession>A0A437CY94</accession>
<protein>
    <recommendedName>
        <fullName evidence="3">HECT domain-containing protein</fullName>
    </recommendedName>
</protein>
<keyword evidence="2" id="KW-1185">Reference proteome</keyword>
<dbReference type="SUPFAM" id="SSF56204">
    <property type="entry name" value="Hect, E3 ligase catalytic domain"/>
    <property type="match status" value="1"/>
</dbReference>
<evidence type="ECO:0000313" key="2">
    <source>
        <dbReference type="Proteomes" id="UP000283210"/>
    </source>
</evidence>
<dbReference type="EMBL" id="CM012446">
    <property type="protein sequence ID" value="RVE67609.1"/>
    <property type="molecule type" value="Genomic_DNA"/>
</dbReference>
<dbReference type="AlphaFoldDB" id="A0A437CY94"/>
<evidence type="ECO:0008006" key="3">
    <source>
        <dbReference type="Google" id="ProtNLM"/>
    </source>
</evidence>
<proteinExistence type="predicted"/>
<reference evidence="1 2" key="1">
    <citation type="submission" date="2018-11" db="EMBL/GenBank/DDBJ databases">
        <authorList>
            <person name="Lopez-Roques C."/>
            <person name="Donnadieu C."/>
            <person name="Bouchez O."/>
            <person name="Klopp C."/>
            <person name="Cabau C."/>
            <person name="Zahm M."/>
        </authorList>
    </citation>
    <scope>NUCLEOTIDE SEQUENCE [LARGE SCALE GENOMIC DNA]</scope>
    <source>
        <strain evidence="1">RS831</strain>
        <tissue evidence="1">Whole body</tissue>
    </source>
</reference>